<gene>
    <name evidence="4" type="ORF">HYPSUDRAFT_48030</name>
</gene>
<protein>
    <recommendedName>
        <fullName evidence="3">Yeast cell wall synthesis Kre9/Knh1-like N-terminal domain-containing protein</fullName>
    </recommendedName>
</protein>
<reference evidence="5" key="1">
    <citation type="submission" date="2014-04" db="EMBL/GenBank/DDBJ databases">
        <title>Evolutionary Origins and Diversification of the Mycorrhizal Mutualists.</title>
        <authorList>
            <consortium name="DOE Joint Genome Institute"/>
            <consortium name="Mycorrhizal Genomics Consortium"/>
            <person name="Kohler A."/>
            <person name="Kuo A."/>
            <person name="Nagy L.G."/>
            <person name="Floudas D."/>
            <person name="Copeland A."/>
            <person name="Barry K.W."/>
            <person name="Cichocki N."/>
            <person name="Veneault-Fourrey C."/>
            <person name="LaButti K."/>
            <person name="Lindquist E.A."/>
            <person name="Lipzen A."/>
            <person name="Lundell T."/>
            <person name="Morin E."/>
            <person name="Murat C."/>
            <person name="Riley R."/>
            <person name="Ohm R."/>
            <person name="Sun H."/>
            <person name="Tunlid A."/>
            <person name="Henrissat B."/>
            <person name="Grigoriev I.V."/>
            <person name="Hibbett D.S."/>
            <person name="Martin F."/>
        </authorList>
    </citation>
    <scope>NUCLEOTIDE SEQUENCE [LARGE SCALE GENOMIC DNA]</scope>
    <source>
        <strain evidence="5">FD-334 SS-4</strain>
    </source>
</reference>
<evidence type="ECO:0000259" key="3">
    <source>
        <dbReference type="Pfam" id="PF10342"/>
    </source>
</evidence>
<feature type="chain" id="PRO_5002249136" description="Yeast cell wall synthesis Kre9/Knh1-like N-terminal domain-containing protein" evidence="2">
    <location>
        <begin position="22"/>
        <end position="125"/>
    </location>
</feature>
<evidence type="ECO:0000313" key="4">
    <source>
        <dbReference type="EMBL" id="KJA15865.1"/>
    </source>
</evidence>
<organism evidence="4 5">
    <name type="scientific">Hypholoma sublateritium (strain FD-334 SS-4)</name>
    <dbReference type="NCBI Taxonomy" id="945553"/>
    <lineage>
        <taxon>Eukaryota</taxon>
        <taxon>Fungi</taxon>
        <taxon>Dikarya</taxon>
        <taxon>Basidiomycota</taxon>
        <taxon>Agaricomycotina</taxon>
        <taxon>Agaricomycetes</taxon>
        <taxon>Agaricomycetidae</taxon>
        <taxon>Agaricales</taxon>
        <taxon>Agaricineae</taxon>
        <taxon>Strophariaceae</taxon>
        <taxon>Hypholoma</taxon>
    </lineage>
</organism>
<dbReference type="OrthoDB" id="2317741at2759"/>
<dbReference type="AlphaFoldDB" id="A0A0D2P616"/>
<dbReference type="Proteomes" id="UP000054270">
    <property type="component" value="Unassembled WGS sequence"/>
</dbReference>
<accession>A0A0D2P616</accession>
<name>A0A0D2P616_HYPSF</name>
<evidence type="ECO:0000256" key="1">
    <source>
        <dbReference type="ARBA" id="ARBA00022729"/>
    </source>
</evidence>
<feature type="domain" description="Yeast cell wall synthesis Kre9/Knh1-like N-terminal" evidence="3">
    <location>
        <begin position="31"/>
        <end position="116"/>
    </location>
</feature>
<keyword evidence="5" id="KW-1185">Reference proteome</keyword>
<feature type="signal peptide" evidence="2">
    <location>
        <begin position="1"/>
        <end position="21"/>
    </location>
</feature>
<evidence type="ECO:0000256" key="2">
    <source>
        <dbReference type="SAM" id="SignalP"/>
    </source>
</evidence>
<dbReference type="Pfam" id="PF10342">
    <property type="entry name" value="Kre9_KNH"/>
    <property type="match status" value="1"/>
</dbReference>
<dbReference type="InterPro" id="IPR018466">
    <property type="entry name" value="Kre9/Knh1-like_N"/>
</dbReference>
<evidence type="ECO:0000313" key="5">
    <source>
        <dbReference type="Proteomes" id="UP000054270"/>
    </source>
</evidence>
<keyword evidence="1 2" id="KW-0732">Signal</keyword>
<sequence>MAFIAALASSAIAVSLPARSAQDVFTPAITSPKAGDIWNVGSSQTVTWDASNPPAQLTNNIGQIMLVKNGYTTPVVLAAGFPILDGSATFVVPNVINGTNYAVQLFGDSGDLSPAFTVIGSNSFF</sequence>
<proteinExistence type="predicted"/>
<dbReference type="OMA" id="WSERFSI"/>
<dbReference type="EMBL" id="KN817633">
    <property type="protein sequence ID" value="KJA15865.1"/>
    <property type="molecule type" value="Genomic_DNA"/>
</dbReference>